<comment type="catalytic activity">
    <reaction evidence="6">
        <text>guanosine(527) in 16S rRNA + S-adenosyl-L-methionine = N(7)-methylguanosine(527) in 16S rRNA + S-adenosyl-L-homocysteine</text>
        <dbReference type="Rhea" id="RHEA:42732"/>
        <dbReference type="Rhea" id="RHEA-COMP:10209"/>
        <dbReference type="Rhea" id="RHEA-COMP:10210"/>
        <dbReference type="ChEBI" id="CHEBI:57856"/>
        <dbReference type="ChEBI" id="CHEBI:59789"/>
        <dbReference type="ChEBI" id="CHEBI:74269"/>
        <dbReference type="ChEBI" id="CHEBI:74480"/>
        <dbReference type="EC" id="2.1.1.170"/>
    </reaction>
</comment>
<dbReference type="EC" id="2.1.1.170" evidence="6"/>
<dbReference type="SUPFAM" id="SSF53335">
    <property type="entry name" value="S-adenosyl-L-methionine-dependent methyltransferases"/>
    <property type="match status" value="1"/>
</dbReference>
<feature type="binding site" evidence="6">
    <location>
        <position position="69"/>
    </location>
    <ligand>
        <name>S-adenosyl-L-methionine</name>
        <dbReference type="ChEBI" id="CHEBI:59789"/>
    </ligand>
</feature>
<dbReference type="RefSeq" id="WP_089344821.1">
    <property type="nucleotide sequence ID" value="NZ_CP067129.1"/>
</dbReference>
<evidence type="ECO:0000313" key="7">
    <source>
        <dbReference type="EMBL" id="SNT74988.1"/>
    </source>
</evidence>
<evidence type="ECO:0000256" key="5">
    <source>
        <dbReference type="ARBA" id="ARBA00022691"/>
    </source>
</evidence>
<keyword evidence="4 6" id="KW-0808">Transferase</keyword>
<accession>A0A239PY18</accession>
<organism evidence="7 8">
    <name type="scientific">Paracoccus seriniphilus</name>
    <dbReference type="NCBI Taxonomy" id="184748"/>
    <lineage>
        <taxon>Bacteria</taxon>
        <taxon>Pseudomonadati</taxon>
        <taxon>Pseudomonadota</taxon>
        <taxon>Alphaproteobacteria</taxon>
        <taxon>Rhodobacterales</taxon>
        <taxon>Paracoccaceae</taxon>
        <taxon>Paracoccus</taxon>
    </lineage>
</organism>
<keyword evidence="1 6" id="KW-0963">Cytoplasm</keyword>
<gene>
    <name evidence="6" type="primary">rsmG</name>
    <name evidence="7" type="ORF">SAMN05444959_10969</name>
</gene>
<comment type="similarity">
    <text evidence="6">Belongs to the methyltransferase superfamily. RNA methyltransferase RsmG family.</text>
</comment>
<dbReference type="OrthoDB" id="9808773at2"/>
<evidence type="ECO:0000256" key="3">
    <source>
        <dbReference type="ARBA" id="ARBA00022603"/>
    </source>
</evidence>
<proteinExistence type="inferred from homology"/>
<keyword evidence="8" id="KW-1185">Reference proteome</keyword>
<dbReference type="HAMAP" id="MF_00074">
    <property type="entry name" value="16SrRNA_methyltr_G"/>
    <property type="match status" value="1"/>
</dbReference>
<dbReference type="AlphaFoldDB" id="A0A239PY18"/>
<comment type="subcellular location">
    <subcellularLocation>
        <location evidence="6">Cytoplasm</location>
    </subcellularLocation>
</comment>
<evidence type="ECO:0000256" key="1">
    <source>
        <dbReference type="ARBA" id="ARBA00022490"/>
    </source>
</evidence>
<keyword evidence="3 6" id="KW-0489">Methyltransferase</keyword>
<keyword evidence="2 6" id="KW-0698">rRNA processing</keyword>
<evidence type="ECO:0000256" key="6">
    <source>
        <dbReference type="HAMAP-Rule" id="MF_00074"/>
    </source>
</evidence>
<dbReference type="PANTHER" id="PTHR31760">
    <property type="entry name" value="S-ADENOSYL-L-METHIONINE-DEPENDENT METHYLTRANSFERASES SUPERFAMILY PROTEIN"/>
    <property type="match status" value="1"/>
</dbReference>
<dbReference type="Gene3D" id="3.40.50.150">
    <property type="entry name" value="Vaccinia Virus protein VP39"/>
    <property type="match status" value="1"/>
</dbReference>
<dbReference type="InterPro" id="IPR003682">
    <property type="entry name" value="rRNA_ssu_MeTfrase_G"/>
</dbReference>
<dbReference type="GO" id="GO:0070043">
    <property type="term" value="F:rRNA (guanine-N7-)-methyltransferase activity"/>
    <property type="evidence" value="ECO:0007669"/>
    <property type="project" value="UniProtKB-UniRule"/>
</dbReference>
<feature type="binding site" evidence="6">
    <location>
        <begin position="117"/>
        <end position="118"/>
    </location>
    <ligand>
        <name>S-adenosyl-L-methionine</name>
        <dbReference type="ChEBI" id="CHEBI:59789"/>
    </ligand>
</feature>
<comment type="caution">
    <text evidence="6">Lacks conserved residue(s) required for the propagation of feature annotation.</text>
</comment>
<feature type="binding site" evidence="6">
    <location>
        <position position="131"/>
    </location>
    <ligand>
        <name>S-adenosyl-L-methionine</name>
        <dbReference type="ChEBI" id="CHEBI:59789"/>
    </ligand>
</feature>
<feature type="binding site" evidence="6">
    <location>
        <position position="64"/>
    </location>
    <ligand>
        <name>S-adenosyl-L-methionine</name>
        <dbReference type="ChEBI" id="CHEBI:59789"/>
    </ligand>
</feature>
<protein>
    <recommendedName>
        <fullName evidence="6">Ribosomal RNA small subunit methyltransferase G</fullName>
        <ecNumber evidence="6">2.1.1.170</ecNumber>
    </recommendedName>
    <alternativeName>
        <fullName evidence="6">16S rRNA 7-methylguanosine methyltransferase</fullName>
        <shortName evidence="6">16S rRNA m7G methyltransferase</shortName>
    </alternativeName>
</protein>
<reference evidence="7 8" key="1">
    <citation type="submission" date="2017-07" db="EMBL/GenBank/DDBJ databases">
        <authorList>
            <person name="Sun Z.S."/>
            <person name="Albrecht U."/>
            <person name="Echele G."/>
            <person name="Lee C.C."/>
        </authorList>
    </citation>
    <scope>NUCLEOTIDE SEQUENCE [LARGE SCALE GENOMIC DNA]</scope>
    <source>
        <strain evidence="7 8">DSM 14827</strain>
    </source>
</reference>
<dbReference type="GO" id="GO:0005829">
    <property type="term" value="C:cytosol"/>
    <property type="evidence" value="ECO:0007669"/>
    <property type="project" value="TreeGrafter"/>
</dbReference>
<evidence type="ECO:0000256" key="2">
    <source>
        <dbReference type="ARBA" id="ARBA00022552"/>
    </source>
</evidence>
<evidence type="ECO:0000313" key="8">
    <source>
        <dbReference type="Proteomes" id="UP000198307"/>
    </source>
</evidence>
<dbReference type="PANTHER" id="PTHR31760:SF0">
    <property type="entry name" value="S-ADENOSYL-L-METHIONINE-DEPENDENT METHYLTRANSFERASES SUPERFAMILY PROTEIN"/>
    <property type="match status" value="1"/>
</dbReference>
<keyword evidence="5 6" id="KW-0949">S-adenosyl-L-methionine</keyword>
<dbReference type="EMBL" id="FZQB01000009">
    <property type="protein sequence ID" value="SNT74988.1"/>
    <property type="molecule type" value="Genomic_DNA"/>
</dbReference>
<sequence>MSNDVSRETEERLHAFQALVKKWNPRINLVSSSTLSVFWDRHIVDSLQISQHILPKCGRWVDLGSGGGFPGVVLAVVFAEQDLDFILVESDQRKATFLRTAIRELSLDKVKVICDRIENVPPLQADHVSARALAPLSLLLSFVDRHMSRDGTAWLLKGENWQREVQEAQSDWAFNLESFPSMTSSEAALLKVSEVSHV</sequence>
<dbReference type="PIRSF" id="PIRSF003078">
    <property type="entry name" value="GidB"/>
    <property type="match status" value="1"/>
</dbReference>
<comment type="function">
    <text evidence="6">Specifically methylates the N7 position of guanine in position 527 of 16S rRNA.</text>
</comment>
<dbReference type="NCBIfam" id="TIGR00138">
    <property type="entry name" value="rsmG_gidB"/>
    <property type="match status" value="1"/>
</dbReference>
<evidence type="ECO:0000256" key="4">
    <source>
        <dbReference type="ARBA" id="ARBA00022679"/>
    </source>
</evidence>
<dbReference type="Pfam" id="PF02527">
    <property type="entry name" value="GidB"/>
    <property type="match status" value="1"/>
</dbReference>
<dbReference type="Proteomes" id="UP000198307">
    <property type="component" value="Unassembled WGS sequence"/>
</dbReference>
<name>A0A239PY18_9RHOB</name>
<dbReference type="InterPro" id="IPR029063">
    <property type="entry name" value="SAM-dependent_MTases_sf"/>
</dbReference>